<evidence type="ECO:0000313" key="5">
    <source>
        <dbReference type="Proteomes" id="UP000233551"/>
    </source>
</evidence>
<feature type="domain" description="F-box" evidence="1">
    <location>
        <begin position="19"/>
        <end position="58"/>
    </location>
</feature>
<evidence type="ECO:0000259" key="1">
    <source>
        <dbReference type="SMART" id="SM00256"/>
    </source>
</evidence>
<keyword evidence="5" id="KW-1185">Reference proteome</keyword>
<reference evidence="2" key="2">
    <citation type="submission" date="2017-06" db="EMBL/GenBank/DDBJ databases">
        <title>The pomegranate genome and the genomics of punicalagin biosynthesis.</title>
        <authorList>
            <person name="Xu C."/>
        </authorList>
    </citation>
    <scope>NUCLEOTIDE SEQUENCE [LARGE SCALE GENOMIC DNA]</scope>
    <source>
        <tissue evidence="2">Fresh leaf</tissue>
    </source>
</reference>
<dbReference type="CDD" id="cd22152">
    <property type="entry name" value="F-box_AtAFR-like"/>
    <property type="match status" value="1"/>
</dbReference>
<name>A0A218XAI9_PUNGR</name>
<organism evidence="2 4">
    <name type="scientific">Punica granatum</name>
    <name type="common">Pomegranate</name>
    <dbReference type="NCBI Taxonomy" id="22663"/>
    <lineage>
        <taxon>Eukaryota</taxon>
        <taxon>Viridiplantae</taxon>
        <taxon>Streptophyta</taxon>
        <taxon>Embryophyta</taxon>
        <taxon>Tracheophyta</taxon>
        <taxon>Spermatophyta</taxon>
        <taxon>Magnoliopsida</taxon>
        <taxon>eudicotyledons</taxon>
        <taxon>Gunneridae</taxon>
        <taxon>Pentapetalae</taxon>
        <taxon>rosids</taxon>
        <taxon>malvids</taxon>
        <taxon>Myrtales</taxon>
        <taxon>Lythraceae</taxon>
        <taxon>Punica</taxon>
    </lineage>
</organism>
<evidence type="ECO:0000313" key="3">
    <source>
        <dbReference type="EMBL" id="PKI76334.1"/>
    </source>
</evidence>
<reference evidence="4" key="1">
    <citation type="journal article" date="2017" name="Plant J.">
        <title>The pomegranate (Punica granatum L.) genome and the genomics of punicalagin biosynthesis.</title>
        <authorList>
            <person name="Qin G."/>
            <person name="Xu C."/>
            <person name="Ming R."/>
            <person name="Tang H."/>
            <person name="Guyot R."/>
            <person name="Kramer E.M."/>
            <person name="Hu Y."/>
            <person name="Yi X."/>
            <person name="Qi Y."/>
            <person name="Xu X."/>
            <person name="Gao Z."/>
            <person name="Pan H."/>
            <person name="Jian J."/>
            <person name="Tian Y."/>
            <person name="Yue Z."/>
            <person name="Xu Y."/>
        </authorList>
    </citation>
    <scope>NUCLEOTIDE SEQUENCE [LARGE SCALE GENOMIC DNA]</scope>
    <source>
        <strain evidence="4">cv. Dabenzi</strain>
    </source>
</reference>
<dbReference type="InterPro" id="IPR057499">
    <property type="entry name" value="Kelch_FKB95"/>
</dbReference>
<dbReference type="EMBL" id="PGOL01000123">
    <property type="protein sequence ID" value="PKI76334.1"/>
    <property type="molecule type" value="Genomic_DNA"/>
</dbReference>
<protein>
    <recommendedName>
        <fullName evidence="1">F-box domain-containing protein</fullName>
    </recommendedName>
</protein>
<dbReference type="AlphaFoldDB" id="A0A218XAI9"/>
<dbReference type="InterPro" id="IPR001810">
    <property type="entry name" value="F-box_dom"/>
</dbReference>
<reference evidence="3 5" key="3">
    <citation type="submission" date="2017-11" db="EMBL/GenBank/DDBJ databases">
        <title>De-novo sequencing of pomegranate (Punica granatum L.) genome.</title>
        <authorList>
            <person name="Akparov Z."/>
            <person name="Amiraslanov A."/>
            <person name="Hajiyeva S."/>
            <person name="Abbasov M."/>
            <person name="Kaur K."/>
            <person name="Hamwieh A."/>
            <person name="Solovyev V."/>
            <person name="Salamov A."/>
            <person name="Braich B."/>
            <person name="Kosarev P."/>
            <person name="Mahmoud A."/>
            <person name="Hajiyev E."/>
            <person name="Babayeva S."/>
            <person name="Izzatullayeva V."/>
            <person name="Mammadov A."/>
            <person name="Mammadov A."/>
            <person name="Sharifova S."/>
            <person name="Ojaghi J."/>
            <person name="Eynullazada K."/>
            <person name="Bayramov B."/>
            <person name="Abdulazimova A."/>
            <person name="Shahmuradov I."/>
        </authorList>
    </citation>
    <scope>NUCLEOTIDE SEQUENCE [LARGE SCALE GENOMIC DNA]</scope>
    <source>
        <strain evidence="3">AG2017</strain>
        <strain evidence="5">cv. AG2017</strain>
        <tissue evidence="3">Leaf</tissue>
    </source>
</reference>
<dbReference type="PANTHER" id="PTHR24414:SF23">
    <property type="entry name" value="F-BOX_KELCH-REPEAT PROTEIN SKIP6"/>
    <property type="match status" value="1"/>
</dbReference>
<evidence type="ECO:0000313" key="2">
    <source>
        <dbReference type="EMBL" id="OWM82255.1"/>
    </source>
</evidence>
<dbReference type="Pfam" id="PF25210">
    <property type="entry name" value="Kelch_FKB95"/>
    <property type="match status" value="1"/>
</dbReference>
<dbReference type="PANTHER" id="PTHR24414">
    <property type="entry name" value="F-BOX/KELCH-REPEAT PROTEIN SKIP4"/>
    <property type="match status" value="1"/>
</dbReference>
<proteinExistence type="predicted"/>
<dbReference type="OrthoDB" id="45365at2759"/>
<dbReference type="SUPFAM" id="SSF117281">
    <property type="entry name" value="Kelch motif"/>
    <property type="match status" value="1"/>
</dbReference>
<dbReference type="Proteomes" id="UP000233551">
    <property type="component" value="Unassembled WGS sequence"/>
</dbReference>
<sequence length="357" mass="38946">MSATSSPPAPEAQTLIPCLPDDVAVSILARVPRSQHPVLCLVSRAFRSLLSSALFATTRRLLSPTEPSLYLTLRSSSTSSLLCFTLLRRRLVPISPVPSPYIGSAYAVLGPELYVLGGSHNDVASARVWVLDCRFNTWRPGPSMRVPREFAAAGVVDGKLYVMGGCVADTWARAANWAEALDPKTGSWAAVPSPDEVREKWMHASAVIDGKLYAMADRGGVVYDSRREVWSPVENELDNGWRGRACVVDGILYCYDYLGKIRGFDWGEGLWKELKGVEKGLPRFLCGATMANMGGNLIVVWEGKSAVGNGKEMEVWCAEIEVRKDCNGELVGEIRWSESVLTVPARSSIVHCVAVTL</sequence>
<dbReference type="SMART" id="SM00612">
    <property type="entry name" value="Kelch"/>
    <property type="match status" value="2"/>
</dbReference>
<dbReference type="InterPro" id="IPR036047">
    <property type="entry name" value="F-box-like_dom_sf"/>
</dbReference>
<evidence type="ECO:0000313" key="4">
    <source>
        <dbReference type="Proteomes" id="UP000197138"/>
    </source>
</evidence>
<dbReference type="GeneID" id="116207675"/>
<dbReference type="Pfam" id="PF00646">
    <property type="entry name" value="F-box"/>
    <property type="match status" value="1"/>
</dbReference>
<dbReference type="SUPFAM" id="SSF81383">
    <property type="entry name" value="F-box domain"/>
    <property type="match status" value="1"/>
</dbReference>
<dbReference type="InterPro" id="IPR006652">
    <property type="entry name" value="Kelch_1"/>
</dbReference>
<accession>A0A218XAI9</accession>
<dbReference type="Proteomes" id="UP000197138">
    <property type="component" value="Unassembled WGS sequence"/>
</dbReference>
<gene>
    <name evidence="2" type="ORF">CDL15_Pgr001829</name>
    <name evidence="3" type="ORF">CRG98_003256</name>
</gene>
<dbReference type="EMBL" id="MTKT01002011">
    <property type="protein sequence ID" value="OWM82255.1"/>
    <property type="molecule type" value="Genomic_DNA"/>
</dbReference>
<dbReference type="Gene3D" id="2.120.10.80">
    <property type="entry name" value="Kelch-type beta propeller"/>
    <property type="match status" value="1"/>
</dbReference>
<dbReference type="InterPro" id="IPR015915">
    <property type="entry name" value="Kelch-typ_b-propeller"/>
</dbReference>
<comment type="caution">
    <text evidence="2">The sequence shown here is derived from an EMBL/GenBank/DDBJ whole genome shotgun (WGS) entry which is preliminary data.</text>
</comment>
<dbReference type="SMART" id="SM00256">
    <property type="entry name" value="FBOX"/>
    <property type="match status" value="1"/>
</dbReference>
<dbReference type="InterPro" id="IPR050354">
    <property type="entry name" value="F-box/kelch-repeat_ARATH"/>
</dbReference>
<dbReference type="STRING" id="22663.A0A218XAI9"/>